<accession>A0A402D5E5</accession>
<proteinExistence type="predicted"/>
<reference evidence="1 2" key="1">
    <citation type="journal article" date="2019" name="Int. J. Syst. Evol. Microbiol.">
        <title>Capsulimonas corticalis gen. nov., sp. nov., an aerobic capsulated bacterium, of a novel bacterial order, Capsulimonadales ord. nov., of the class Armatimonadia of the phylum Armatimonadetes.</title>
        <authorList>
            <person name="Li J."/>
            <person name="Kudo C."/>
            <person name="Tonouchi A."/>
        </authorList>
    </citation>
    <scope>NUCLEOTIDE SEQUENCE [LARGE SCALE GENOMIC DNA]</scope>
    <source>
        <strain evidence="1 2">AX-7</strain>
    </source>
</reference>
<protein>
    <submittedName>
        <fullName evidence="1">Uncharacterized protein</fullName>
    </submittedName>
</protein>
<gene>
    <name evidence="1" type="ORF">CCAX7_18260</name>
</gene>
<sequence>MKIFGNKRALTSVVAALALVLIGISSLLAPQDVRLMQAGCACGRTLRWLEPAGGDHTTQYRLEVVAIGDPKHVHEYDPPQTIGIEQTPLWRLWRMKRSHEHLFGR</sequence>
<dbReference type="EMBL" id="AP025739">
    <property type="protein sequence ID" value="BDI29775.1"/>
    <property type="molecule type" value="Genomic_DNA"/>
</dbReference>
<dbReference type="KEGG" id="ccot:CCAX7_18260"/>
<dbReference type="Proteomes" id="UP000287394">
    <property type="component" value="Chromosome"/>
</dbReference>
<organism evidence="1 2">
    <name type="scientific">Capsulimonas corticalis</name>
    <dbReference type="NCBI Taxonomy" id="2219043"/>
    <lineage>
        <taxon>Bacteria</taxon>
        <taxon>Bacillati</taxon>
        <taxon>Armatimonadota</taxon>
        <taxon>Armatimonadia</taxon>
        <taxon>Capsulimonadales</taxon>
        <taxon>Capsulimonadaceae</taxon>
        <taxon>Capsulimonas</taxon>
    </lineage>
</organism>
<evidence type="ECO:0000313" key="1">
    <source>
        <dbReference type="EMBL" id="BDI29775.1"/>
    </source>
</evidence>
<dbReference type="RefSeq" id="WP_119324719.1">
    <property type="nucleotide sequence ID" value="NZ_AP025739.1"/>
</dbReference>
<keyword evidence="2" id="KW-1185">Reference proteome</keyword>
<dbReference type="AlphaFoldDB" id="A0A402D5E5"/>
<name>A0A402D5E5_9BACT</name>
<evidence type="ECO:0000313" key="2">
    <source>
        <dbReference type="Proteomes" id="UP000287394"/>
    </source>
</evidence>